<evidence type="ECO:0000256" key="5">
    <source>
        <dbReference type="SAM" id="MobiDB-lite"/>
    </source>
</evidence>
<sequence>MLSRHAADAKTEPLLSAAPSPSDAAAARRRGGHSAWQAAQALFKAVMGTGIFALPPAIRASGYALGSLTCLAMAALSLYSTVAILRAVEALRAQGVGRETDGRIEFQQATAIAYPRANWLVSLLCVLGQLGSVLSYFDFVVANLQSVAPAFLSRTGYVLLIAALVAPLALLRSTAHPAFGLAMSFGNVALVTALGSVLWYGAAASSASWAELRPADPSGLGLVFGVTAVMFSCQLEAVSIEQDMAEREKIYSLLQWLFVLLALLFTSFGLAVYAMFGEATGRARLPGGEWLELTILHNLGKGGAPLKLVKLAMSVNLTLMTPITLLPATKIVEQRVLQQLRLPFTTAACSVVRLLVVASLAVTASVLTNFELITGLTGSLGSITCFTFPALIYLHFCGVRLSPAERVFAYAVALIGACGFVVSIGQVLFNIIFGSSRA</sequence>
<reference evidence="8 9" key="1">
    <citation type="journal article" date="2024" name="Science">
        <title>Giant polyketide synthase enzymes in the biosynthesis of giant marine polyether toxins.</title>
        <authorList>
            <person name="Fallon T.R."/>
            <person name="Shende V.V."/>
            <person name="Wierzbicki I.H."/>
            <person name="Pendleton A.L."/>
            <person name="Watervoot N.F."/>
            <person name="Auber R.P."/>
            <person name="Gonzalez D.J."/>
            <person name="Wisecaver J.H."/>
            <person name="Moore B.S."/>
        </authorList>
    </citation>
    <scope>NUCLEOTIDE SEQUENCE [LARGE SCALE GENOMIC DNA]</scope>
    <source>
        <strain evidence="8 9">12B1</strain>
    </source>
</reference>
<evidence type="ECO:0000256" key="3">
    <source>
        <dbReference type="ARBA" id="ARBA00022989"/>
    </source>
</evidence>
<feature type="transmembrane region" description="Helical" evidence="6">
    <location>
        <begin position="408"/>
        <end position="433"/>
    </location>
</feature>
<keyword evidence="9" id="KW-1185">Reference proteome</keyword>
<dbReference type="GO" id="GO:0015179">
    <property type="term" value="F:L-amino acid transmembrane transporter activity"/>
    <property type="evidence" value="ECO:0007669"/>
    <property type="project" value="TreeGrafter"/>
</dbReference>
<dbReference type="Pfam" id="PF01490">
    <property type="entry name" value="Aa_trans"/>
    <property type="match status" value="1"/>
</dbReference>
<evidence type="ECO:0000259" key="7">
    <source>
        <dbReference type="Pfam" id="PF01490"/>
    </source>
</evidence>
<evidence type="ECO:0000256" key="6">
    <source>
        <dbReference type="SAM" id="Phobius"/>
    </source>
</evidence>
<feature type="transmembrane region" description="Helical" evidence="6">
    <location>
        <begin position="117"/>
        <end position="139"/>
    </location>
</feature>
<dbReference type="InterPro" id="IPR013057">
    <property type="entry name" value="AA_transpt_TM"/>
</dbReference>
<feature type="transmembrane region" description="Helical" evidence="6">
    <location>
        <begin position="151"/>
        <end position="171"/>
    </location>
</feature>
<feature type="transmembrane region" description="Helical" evidence="6">
    <location>
        <begin position="311"/>
        <end position="332"/>
    </location>
</feature>
<keyword evidence="4 6" id="KW-0472">Membrane</keyword>
<feature type="transmembrane region" description="Helical" evidence="6">
    <location>
        <begin position="220"/>
        <end position="238"/>
    </location>
</feature>
<dbReference type="AlphaFoldDB" id="A0AB34JFH6"/>
<comment type="subcellular location">
    <subcellularLocation>
        <location evidence="1">Membrane</location>
        <topology evidence="1">Multi-pass membrane protein</topology>
    </subcellularLocation>
</comment>
<comment type="caution">
    <text evidence="8">The sequence shown here is derived from an EMBL/GenBank/DDBJ whole genome shotgun (WGS) entry which is preliminary data.</text>
</comment>
<feature type="region of interest" description="Disordered" evidence="5">
    <location>
        <begin position="1"/>
        <end position="21"/>
    </location>
</feature>
<feature type="compositionally biased region" description="Basic and acidic residues" evidence="5">
    <location>
        <begin position="1"/>
        <end position="11"/>
    </location>
</feature>
<gene>
    <name evidence="8" type="ORF">AB1Y20_023718</name>
</gene>
<dbReference type="PANTHER" id="PTHR22950:SF349">
    <property type="entry name" value="AMINO ACID TRANSPORTER TRANSMEMBRANE DOMAIN-CONTAINING PROTEIN"/>
    <property type="match status" value="1"/>
</dbReference>
<feature type="transmembrane region" description="Helical" evidence="6">
    <location>
        <begin position="373"/>
        <end position="396"/>
    </location>
</feature>
<keyword evidence="2 6" id="KW-0812">Transmembrane</keyword>
<evidence type="ECO:0000313" key="8">
    <source>
        <dbReference type="EMBL" id="KAL1520248.1"/>
    </source>
</evidence>
<protein>
    <recommendedName>
        <fullName evidence="7">Amino acid transporter transmembrane domain-containing protein</fullName>
    </recommendedName>
</protein>
<feature type="domain" description="Amino acid transporter transmembrane" evidence="7">
    <location>
        <begin position="33"/>
        <end position="427"/>
    </location>
</feature>
<evidence type="ECO:0000313" key="9">
    <source>
        <dbReference type="Proteomes" id="UP001515480"/>
    </source>
</evidence>
<feature type="transmembrane region" description="Helical" evidence="6">
    <location>
        <begin position="178"/>
        <end position="200"/>
    </location>
</feature>
<dbReference type="Proteomes" id="UP001515480">
    <property type="component" value="Unassembled WGS sequence"/>
</dbReference>
<evidence type="ECO:0000256" key="1">
    <source>
        <dbReference type="ARBA" id="ARBA00004141"/>
    </source>
</evidence>
<feature type="transmembrane region" description="Helical" evidence="6">
    <location>
        <begin position="38"/>
        <end position="58"/>
    </location>
</feature>
<evidence type="ECO:0000256" key="4">
    <source>
        <dbReference type="ARBA" id="ARBA00023136"/>
    </source>
</evidence>
<feature type="transmembrane region" description="Helical" evidence="6">
    <location>
        <begin position="344"/>
        <end position="367"/>
    </location>
</feature>
<accession>A0AB34JFH6</accession>
<name>A0AB34JFH6_PRYPA</name>
<organism evidence="8 9">
    <name type="scientific">Prymnesium parvum</name>
    <name type="common">Toxic golden alga</name>
    <dbReference type="NCBI Taxonomy" id="97485"/>
    <lineage>
        <taxon>Eukaryota</taxon>
        <taxon>Haptista</taxon>
        <taxon>Haptophyta</taxon>
        <taxon>Prymnesiophyceae</taxon>
        <taxon>Prymnesiales</taxon>
        <taxon>Prymnesiaceae</taxon>
        <taxon>Prymnesium</taxon>
    </lineage>
</organism>
<feature type="transmembrane region" description="Helical" evidence="6">
    <location>
        <begin position="64"/>
        <end position="88"/>
    </location>
</feature>
<proteinExistence type="predicted"/>
<evidence type="ECO:0000256" key="2">
    <source>
        <dbReference type="ARBA" id="ARBA00022692"/>
    </source>
</evidence>
<keyword evidence="3 6" id="KW-1133">Transmembrane helix</keyword>
<feature type="transmembrane region" description="Helical" evidence="6">
    <location>
        <begin position="250"/>
        <end position="276"/>
    </location>
</feature>
<dbReference type="EMBL" id="JBGBPQ010000009">
    <property type="protein sequence ID" value="KAL1520248.1"/>
    <property type="molecule type" value="Genomic_DNA"/>
</dbReference>
<dbReference type="GO" id="GO:0005774">
    <property type="term" value="C:vacuolar membrane"/>
    <property type="evidence" value="ECO:0007669"/>
    <property type="project" value="TreeGrafter"/>
</dbReference>
<dbReference type="PANTHER" id="PTHR22950">
    <property type="entry name" value="AMINO ACID TRANSPORTER"/>
    <property type="match status" value="1"/>
</dbReference>